<organism evidence="2 3">
    <name type="scientific">Phytophthora cactorum</name>
    <dbReference type="NCBI Taxonomy" id="29920"/>
    <lineage>
        <taxon>Eukaryota</taxon>
        <taxon>Sar</taxon>
        <taxon>Stramenopiles</taxon>
        <taxon>Oomycota</taxon>
        <taxon>Peronosporomycetes</taxon>
        <taxon>Peronosporales</taxon>
        <taxon>Peronosporaceae</taxon>
        <taxon>Phytophthora</taxon>
    </lineage>
</organism>
<feature type="region of interest" description="Disordered" evidence="1">
    <location>
        <begin position="126"/>
        <end position="209"/>
    </location>
</feature>
<proteinExistence type="predicted"/>
<accession>A0A8T1TTQ5</accession>
<reference evidence="2" key="1">
    <citation type="submission" date="2021-01" db="EMBL/GenBank/DDBJ databases">
        <title>Phytophthora aleatoria, a newly-described species from Pinus radiata is distinct from Phytophthora cactorum isolates based on comparative genomics.</title>
        <authorList>
            <person name="Mcdougal R."/>
            <person name="Panda P."/>
            <person name="Williams N."/>
            <person name="Studholme D.J."/>
        </authorList>
    </citation>
    <scope>NUCLEOTIDE SEQUENCE</scope>
    <source>
        <strain evidence="2">NZFS 3830</strain>
    </source>
</reference>
<dbReference type="OrthoDB" id="125289at2759"/>
<feature type="compositionally biased region" description="Acidic residues" evidence="1">
    <location>
        <begin position="179"/>
        <end position="202"/>
    </location>
</feature>
<name>A0A8T1TTQ5_9STRA</name>
<protein>
    <submittedName>
        <fullName evidence="2">Uncharacterized protein</fullName>
    </submittedName>
</protein>
<gene>
    <name evidence="2" type="ORF">JG687_00016584</name>
</gene>
<dbReference type="AlphaFoldDB" id="A0A8T1TTQ5"/>
<dbReference type="Proteomes" id="UP000688947">
    <property type="component" value="Unassembled WGS sequence"/>
</dbReference>
<evidence type="ECO:0000313" key="2">
    <source>
        <dbReference type="EMBL" id="KAG6946666.1"/>
    </source>
</evidence>
<evidence type="ECO:0000256" key="1">
    <source>
        <dbReference type="SAM" id="MobiDB-lite"/>
    </source>
</evidence>
<feature type="compositionally biased region" description="Basic and acidic residues" evidence="1">
    <location>
        <begin position="147"/>
        <end position="171"/>
    </location>
</feature>
<dbReference type="EMBL" id="JAENGZ010001702">
    <property type="protein sequence ID" value="KAG6946666.1"/>
    <property type="molecule type" value="Genomic_DNA"/>
</dbReference>
<comment type="caution">
    <text evidence="2">The sequence shown here is derived from an EMBL/GenBank/DDBJ whole genome shotgun (WGS) entry which is preliminary data.</text>
</comment>
<sequence length="268" mass="29969">MSNPRVLNGPACEQLDDIPFRIVDPMKRSRFQSHDLLKLIRIVTRRQTYAAPHGQGEDEWQAVADELNETVEAAFSFRACRDKVAALLKEHKRATSASRQASGIVEKHTGLSNLDKKNCKMKRLTLTHRKNRADEAATTEEGGGQDDINKVQGDAERAGQTEHDERRELREMLGSAYSSEEEGNQEETDADGDAEGEGDDEVDSSKVGRKLLRVNEIWEREEAMMERDREAQAARDTAITKAVEGLANSTQMLNEFLARGAINSSNEQ</sequence>
<evidence type="ECO:0000313" key="3">
    <source>
        <dbReference type="Proteomes" id="UP000688947"/>
    </source>
</evidence>
<dbReference type="VEuPathDB" id="FungiDB:PC110_g21831"/>